<feature type="domain" description="Sulfotransferase" evidence="5">
    <location>
        <begin position="3"/>
        <end position="143"/>
    </location>
</feature>
<dbReference type="InterPro" id="IPR027417">
    <property type="entry name" value="P-loop_NTPase"/>
</dbReference>
<comment type="caution">
    <text evidence="6">The sequence shown here is derived from an EMBL/GenBank/DDBJ whole genome shotgun (WGS) entry which is preliminary data.</text>
</comment>
<gene>
    <name evidence="6" type="ORF">mRhiFer1_016385</name>
</gene>
<dbReference type="EC" id="2.8.2.-" evidence="4"/>
<evidence type="ECO:0000256" key="4">
    <source>
        <dbReference type="RuleBase" id="RU361155"/>
    </source>
</evidence>
<dbReference type="AlphaFoldDB" id="A0A7J7S9D2"/>
<evidence type="ECO:0000256" key="2">
    <source>
        <dbReference type="ARBA" id="ARBA00022679"/>
    </source>
</evidence>
<keyword evidence="2 4" id="KW-0808">Transferase</keyword>
<evidence type="ECO:0000313" key="6">
    <source>
        <dbReference type="EMBL" id="KAF6284949.1"/>
    </source>
</evidence>
<evidence type="ECO:0000256" key="3">
    <source>
        <dbReference type="ARBA" id="ARBA00048219"/>
    </source>
</evidence>
<name>A0A7J7S9D2_RHIFE</name>
<dbReference type="InterPro" id="IPR000863">
    <property type="entry name" value="Sulfotransferase_dom"/>
</dbReference>
<reference evidence="6 7" key="1">
    <citation type="journal article" date="2020" name="Nature">
        <title>Six reference-quality genomes reveal evolution of bat adaptations.</title>
        <authorList>
            <person name="Jebb D."/>
            <person name="Huang Z."/>
            <person name="Pippel M."/>
            <person name="Hughes G.M."/>
            <person name="Lavrichenko K."/>
            <person name="Devanna P."/>
            <person name="Winkler S."/>
            <person name="Jermiin L.S."/>
            <person name="Skirmuntt E.C."/>
            <person name="Katzourakis A."/>
            <person name="Burkitt-Gray L."/>
            <person name="Ray D.A."/>
            <person name="Sullivan K.A.M."/>
            <person name="Roscito J.G."/>
            <person name="Kirilenko B.M."/>
            <person name="Davalos L.M."/>
            <person name="Corthals A.P."/>
            <person name="Power M.L."/>
            <person name="Jones G."/>
            <person name="Ransome R.D."/>
            <person name="Dechmann D.K.N."/>
            <person name="Locatelli A.G."/>
            <person name="Puechmaille S.J."/>
            <person name="Fedrigo O."/>
            <person name="Jarvis E.D."/>
            <person name="Hiller M."/>
            <person name="Vernes S.C."/>
            <person name="Myers E.W."/>
            <person name="Teeling E.C."/>
        </authorList>
    </citation>
    <scope>NUCLEOTIDE SEQUENCE [LARGE SCALE GENOMIC DNA]</scope>
    <source>
        <strain evidence="6">MRhiFer1</strain>
        <tissue evidence="6">Lung</tissue>
    </source>
</reference>
<protein>
    <recommendedName>
        <fullName evidence="4">Sulfotransferase</fullName>
        <ecNumber evidence="4">2.8.2.-</ecNumber>
    </recommendedName>
</protein>
<evidence type="ECO:0000313" key="7">
    <source>
        <dbReference type="Proteomes" id="UP000585614"/>
    </source>
</evidence>
<sequence length="154" mass="18486">MAITPAANNMEEFLGNFLDGKVVGSLWFDHIRNWYKYRHDFNILFMMYEEMKMDLRSSVLKISHFLEKELSEEDVEAVVKQATFTNMKSDPKANYYDVIHNEVGTRRNGHFLRKGVIGDWKNYLTVEQSERFDRVFQRKMKDFPLKFIWDVNKE</sequence>
<comment type="similarity">
    <text evidence="1 4">Belongs to the sulfotransferase 1 family.</text>
</comment>
<dbReference type="EMBL" id="JACAGC010000023">
    <property type="protein sequence ID" value="KAF6284949.1"/>
    <property type="molecule type" value="Genomic_DNA"/>
</dbReference>
<dbReference type="Pfam" id="PF00685">
    <property type="entry name" value="Sulfotransfer_1"/>
    <property type="match status" value="1"/>
</dbReference>
<organism evidence="6 7">
    <name type="scientific">Rhinolophus ferrumequinum</name>
    <name type="common">Greater horseshoe bat</name>
    <dbReference type="NCBI Taxonomy" id="59479"/>
    <lineage>
        <taxon>Eukaryota</taxon>
        <taxon>Metazoa</taxon>
        <taxon>Chordata</taxon>
        <taxon>Craniata</taxon>
        <taxon>Vertebrata</taxon>
        <taxon>Euteleostomi</taxon>
        <taxon>Mammalia</taxon>
        <taxon>Eutheria</taxon>
        <taxon>Laurasiatheria</taxon>
        <taxon>Chiroptera</taxon>
        <taxon>Yinpterochiroptera</taxon>
        <taxon>Rhinolophoidea</taxon>
        <taxon>Rhinolophidae</taxon>
        <taxon>Rhinolophinae</taxon>
        <taxon>Rhinolophus</taxon>
    </lineage>
</organism>
<proteinExistence type="inferred from homology"/>
<dbReference type="Gene3D" id="3.40.50.300">
    <property type="entry name" value="P-loop containing nucleotide triphosphate hydrolases"/>
    <property type="match status" value="1"/>
</dbReference>
<dbReference type="Proteomes" id="UP000585614">
    <property type="component" value="Unassembled WGS sequence"/>
</dbReference>
<dbReference type="SUPFAM" id="SSF52540">
    <property type="entry name" value="P-loop containing nucleoside triphosphate hydrolases"/>
    <property type="match status" value="1"/>
</dbReference>
<comment type="catalytic activity">
    <reaction evidence="3">
        <text>4-ethylphenol + 3'-phosphoadenylyl sulfate = 4-ethylphenyl sulfate + adenosine 3',5'-bisphosphate + H(+)</text>
        <dbReference type="Rhea" id="RHEA:70607"/>
        <dbReference type="ChEBI" id="CHEBI:15378"/>
        <dbReference type="ChEBI" id="CHEBI:49584"/>
        <dbReference type="ChEBI" id="CHEBI:58339"/>
        <dbReference type="ChEBI" id="CHEBI:58343"/>
        <dbReference type="ChEBI" id="CHEBI:133681"/>
    </reaction>
    <physiologicalReaction direction="left-to-right" evidence="3">
        <dbReference type="Rhea" id="RHEA:70608"/>
    </physiologicalReaction>
</comment>
<evidence type="ECO:0000256" key="1">
    <source>
        <dbReference type="ARBA" id="ARBA00005771"/>
    </source>
</evidence>
<dbReference type="GO" id="GO:0008146">
    <property type="term" value="F:sulfotransferase activity"/>
    <property type="evidence" value="ECO:0007669"/>
    <property type="project" value="InterPro"/>
</dbReference>
<dbReference type="PANTHER" id="PTHR11783">
    <property type="entry name" value="SULFOTRANSFERASE SULT"/>
    <property type="match status" value="1"/>
</dbReference>
<evidence type="ECO:0000259" key="5">
    <source>
        <dbReference type="Pfam" id="PF00685"/>
    </source>
</evidence>
<accession>A0A7J7S9D2</accession>